<accession>A0A6B9I7Z1</accession>
<organism evidence="1 2">
    <name type="scientific">Klebsiella phage VLC3</name>
    <dbReference type="NCBI Taxonomy" id="2686206"/>
    <lineage>
        <taxon>Viruses</taxon>
        <taxon>Duplodnaviria</taxon>
        <taxon>Heunggongvirae</taxon>
        <taxon>Uroviricota</taxon>
        <taxon>Caudoviricetes</taxon>
        <taxon>Autographivirales</taxon>
        <taxon>Autoscriptoviridae</taxon>
        <taxon>Slopekvirinae</taxon>
        <taxon>Drulisvirus</taxon>
        <taxon>Drulisvirus VLC3</taxon>
    </lineage>
</organism>
<protein>
    <submittedName>
        <fullName evidence="1">Uncharacterized protein</fullName>
    </submittedName>
</protein>
<dbReference type="Proteomes" id="UP000440361">
    <property type="component" value="Segment"/>
</dbReference>
<evidence type="ECO:0000313" key="2">
    <source>
        <dbReference type="Proteomes" id="UP000440361"/>
    </source>
</evidence>
<reference evidence="1 2" key="1">
    <citation type="submission" date="2019-12" db="EMBL/GenBank/DDBJ databases">
        <title>Isolation of novel and strongly lytic Klebsiella pneumoniae phages in Valencia (Spain).</title>
        <authorList>
            <person name="Domingo-Calap P."/>
            <person name="Beamud B."/>
            <person name="Vienne J."/>
            <person name="Gonzalez-Candelas F."/>
            <person name="Sanjuan R."/>
        </authorList>
    </citation>
    <scope>NUCLEOTIDE SEQUENCE [LARGE SCALE GENOMIC DNA]</scope>
</reference>
<dbReference type="EMBL" id="MN794002">
    <property type="protein sequence ID" value="QGZ00853.1"/>
    <property type="molecule type" value="Genomic_DNA"/>
</dbReference>
<proteinExistence type="predicted"/>
<name>A0A6B9I7Z1_9CAUD</name>
<evidence type="ECO:0000313" key="1">
    <source>
        <dbReference type="EMBL" id="QGZ00853.1"/>
    </source>
</evidence>
<sequence>MRKFISYIILLPALTLLAIGLTLMALALSVVGGTKGVPVLTRAIRAFTANLEV</sequence>
<keyword evidence="2" id="KW-1185">Reference proteome</keyword>